<dbReference type="PANTHER" id="PTHR15572:SF0">
    <property type="entry name" value="GLUTAMINE-RICH PROTEIN-RELATED"/>
    <property type="match status" value="1"/>
</dbReference>
<accession>A0AAP0ISI2</accession>
<dbReference type="EMBL" id="JBBNAF010000008">
    <property type="protein sequence ID" value="KAK9120375.1"/>
    <property type="molecule type" value="Genomic_DNA"/>
</dbReference>
<dbReference type="AlphaFoldDB" id="A0AAP0ISI2"/>
<dbReference type="InterPro" id="IPR015671">
    <property type="entry name" value="GSCR1_dom"/>
</dbReference>
<dbReference type="Pfam" id="PF15249">
    <property type="entry name" value="GLTSCR1"/>
    <property type="match status" value="1"/>
</dbReference>
<dbReference type="InterPro" id="IPR052438">
    <property type="entry name" value="Chromatin_remod/trans_coact"/>
</dbReference>
<dbReference type="GO" id="GO:0016514">
    <property type="term" value="C:SWI/SNF complex"/>
    <property type="evidence" value="ECO:0007669"/>
    <property type="project" value="TreeGrafter"/>
</dbReference>
<sequence>MDESNALTQQQQQLLLQHQQQLLLLQQYQQQQQQQQQQQAISRFPSNIDAHLRPLGLHRQISIQQQQQQQQPQNQQQQQQQQIQQQQQNPNPNPNPNLSQQQQQLHLQQQQQQLQQRAAASRPGNQAELEMAYQDAWRVCHPDIKRHFSSLEDACERLLPYHVVADYEAEEDDRLLDSDTTGQMPSRAQQWDHTIAAKVSEFTATFEKQVLAFNIISRKRANGEFRTEERLMIEQALIQEERQALLELRAEMESREKASREAAEAKMRMAALVQAEQAHAEAQSHAEMLSRGPMRGSAAASHPDESSVGHDMGGSEHGGVNMEEMIQGWGENKQMDEEEPSEDFLNDENDTENGDTAGQDEWREGGEFDLNSSR</sequence>
<evidence type="ECO:0000313" key="5">
    <source>
        <dbReference type="Proteomes" id="UP001420932"/>
    </source>
</evidence>
<comment type="caution">
    <text evidence="4">The sequence shown here is derived from an EMBL/GenBank/DDBJ whole genome shotgun (WGS) entry which is preliminary data.</text>
</comment>
<evidence type="ECO:0000256" key="2">
    <source>
        <dbReference type="SAM" id="MobiDB-lite"/>
    </source>
</evidence>
<evidence type="ECO:0000256" key="1">
    <source>
        <dbReference type="SAM" id="Coils"/>
    </source>
</evidence>
<proteinExistence type="predicted"/>
<feature type="coiled-coil region" evidence="1">
    <location>
        <begin position="231"/>
        <end position="275"/>
    </location>
</feature>
<dbReference type="GO" id="GO:0045893">
    <property type="term" value="P:positive regulation of DNA-templated transcription"/>
    <property type="evidence" value="ECO:0007669"/>
    <property type="project" value="TreeGrafter"/>
</dbReference>
<protein>
    <recommendedName>
        <fullName evidence="3">GLTSCR protein conserved domain-containing protein</fullName>
    </recommendedName>
</protein>
<feature type="domain" description="GLTSCR protein conserved" evidence="3">
    <location>
        <begin position="135"/>
        <end position="249"/>
    </location>
</feature>
<dbReference type="PANTHER" id="PTHR15572">
    <property type="entry name" value="GLIOMA TUMOR SUPPRESSOR CANDIDATE REGION GENE 1"/>
    <property type="match status" value="1"/>
</dbReference>
<keyword evidence="5" id="KW-1185">Reference proteome</keyword>
<feature type="region of interest" description="Disordered" evidence="2">
    <location>
        <begin position="275"/>
        <end position="374"/>
    </location>
</feature>
<keyword evidence="1" id="KW-0175">Coiled coil</keyword>
<feature type="compositionally biased region" description="Low complexity" evidence="2">
    <location>
        <begin position="62"/>
        <end position="116"/>
    </location>
</feature>
<evidence type="ECO:0000259" key="3">
    <source>
        <dbReference type="Pfam" id="PF15249"/>
    </source>
</evidence>
<gene>
    <name evidence="4" type="ORF">Syun_017992</name>
</gene>
<dbReference type="Proteomes" id="UP001420932">
    <property type="component" value="Unassembled WGS sequence"/>
</dbReference>
<feature type="region of interest" description="Disordered" evidence="2">
    <location>
        <begin position="62"/>
        <end position="126"/>
    </location>
</feature>
<organism evidence="4 5">
    <name type="scientific">Stephania yunnanensis</name>
    <dbReference type="NCBI Taxonomy" id="152371"/>
    <lineage>
        <taxon>Eukaryota</taxon>
        <taxon>Viridiplantae</taxon>
        <taxon>Streptophyta</taxon>
        <taxon>Embryophyta</taxon>
        <taxon>Tracheophyta</taxon>
        <taxon>Spermatophyta</taxon>
        <taxon>Magnoliopsida</taxon>
        <taxon>Ranunculales</taxon>
        <taxon>Menispermaceae</taxon>
        <taxon>Menispermoideae</taxon>
        <taxon>Cissampelideae</taxon>
        <taxon>Stephania</taxon>
    </lineage>
</organism>
<evidence type="ECO:0000313" key="4">
    <source>
        <dbReference type="EMBL" id="KAK9120375.1"/>
    </source>
</evidence>
<name>A0AAP0ISI2_9MAGN</name>
<feature type="compositionally biased region" description="Acidic residues" evidence="2">
    <location>
        <begin position="336"/>
        <end position="353"/>
    </location>
</feature>
<reference evidence="4 5" key="1">
    <citation type="submission" date="2024-01" db="EMBL/GenBank/DDBJ databases">
        <title>Genome assemblies of Stephania.</title>
        <authorList>
            <person name="Yang L."/>
        </authorList>
    </citation>
    <scope>NUCLEOTIDE SEQUENCE [LARGE SCALE GENOMIC DNA]</scope>
    <source>
        <strain evidence="4">YNDBR</strain>
        <tissue evidence="4">Leaf</tissue>
    </source>
</reference>